<evidence type="ECO:0000313" key="1">
    <source>
        <dbReference type="EMBL" id="MBX40102.1"/>
    </source>
</evidence>
<sequence>MYNWEGITFGPVGPPWTLFSSLVRSFGSPFFLSA</sequence>
<proteinExistence type="predicted"/>
<dbReference type="EMBL" id="GGEC01059618">
    <property type="protein sequence ID" value="MBX40102.1"/>
    <property type="molecule type" value="Transcribed_RNA"/>
</dbReference>
<name>A0A2P2NCE1_RHIMU</name>
<reference evidence="1" key="1">
    <citation type="submission" date="2018-02" db="EMBL/GenBank/DDBJ databases">
        <title>Rhizophora mucronata_Transcriptome.</title>
        <authorList>
            <person name="Meera S.P."/>
            <person name="Sreeshan A."/>
            <person name="Augustine A."/>
        </authorList>
    </citation>
    <scope>NUCLEOTIDE SEQUENCE</scope>
    <source>
        <tissue evidence="1">Leaf</tissue>
    </source>
</reference>
<organism evidence="1">
    <name type="scientific">Rhizophora mucronata</name>
    <name type="common">Asiatic mangrove</name>
    <dbReference type="NCBI Taxonomy" id="61149"/>
    <lineage>
        <taxon>Eukaryota</taxon>
        <taxon>Viridiplantae</taxon>
        <taxon>Streptophyta</taxon>
        <taxon>Embryophyta</taxon>
        <taxon>Tracheophyta</taxon>
        <taxon>Spermatophyta</taxon>
        <taxon>Magnoliopsida</taxon>
        <taxon>eudicotyledons</taxon>
        <taxon>Gunneridae</taxon>
        <taxon>Pentapetalae</taxon>
        <taxon>rosids</taxon>
        <taxon>fabids</taxon>
        <taxon>Malpighiales</taxon>
        <taxon>Rhizophoraceae</taxon>
        <taxon>Rhizophora</taxon>
    </lineage>
</organism>
<dbReference type="AlphaFoldDB" id="A0A2P2NCE1"/>
<protein>
    <submittedName>
        <fullName evidence="1">Uncharacterized protein</fullName>
    </submittedName>
</protein>
<accession>A0A2P2NCE1</accession>